<sequence length="83" mass="9357">MTVLANGRCAVGNCYSLRKDHKSILKMFQKAILLNEISRYAHMLSGHEYNSFLFPSLLLVISTLTNQTQDCPSHLYLCSHVAV</sequence>
<accession>A0A816K3Y5</accession>
<evidence type="ECO:0000313" key="1">
    <source>
        <dbReference type="EMBL" id="CAF1861474.1"/>
    </source>
</evidence>
<dbReference type="Proteomes" id="UP001295469">
    <property type="component" value="Chromosome C04"/>
</dbReference>
<dbReference type="EMBL" id="HG994368">
    <property type="protein sequence ID" value="CAF1861474.1"/>
    <property type="molecule type" value="Genomic_DNA"/>
</dbReference>
<proteinExistence type="predicted"/>
<dbReference type="InterPro" id="IPR011990">
    <property type="entry name" value="TPR-like_helical_dom_sf"/>
</dbReference>
<dbReference type="AlphaFoldDB" id="A0A816K3Y5"/>
<protein>
    <submittedName>
        <fullName evidence="1">(rape) hypothetical protein</fullName>
    </submittedName>
</protein>
<organism evidence="1">
    <name type="scientific">Brassica napus</name>
    <name type="common">Rape</name>
    <dbReference type="NCBI Taxonomy" id="3708"/>
    <lineage>
        <taxon>Eukaryota</taxon>
        <taxon>Viridiplantae</taxon>
        <taxon>Streptophyta</taxon>
        <taxon>Embryophyta</taxon>
        <taxon>Tracheophyta</taxon>
        <taxon>Spermatophyta</taxon>
        <taxon>Magnoliopsida</taxon>
        <taxon>eudicotyledons</taxon>
        <taxon>Gunneridae</taxon>
        <taxon>Pentapetalae</taxon>
        <taxon>rosids</taxon>
        <taxon>malvids</taxon>
        <taxon>Brassicales</taxon>
        <taxon>Brassicaceae</taxon>
        <taxon>Brassiceae</taxon>
        <taxon>Brassica</taxon>
    </lineage>
</organism>
<gene>
    <name evidence="1" type="ORF">DARMORV10_C04P54040.1</name>
</gene>
<dbReference type="Gene3D" id="1.25.40.10">
    <property type="entry name" value="Tetratricopeptide repeat domain"/>
    <property type="match status" value="1"/>
</dbReference>
<name>A0A816K3Y5_BRANA</name>
<reference evidence="1" key="1">
    <citation type="submission" date="2021-01" db="EMBL/GenBank/DDBJ databases">
        <authorList>
            <consortium name="Genoscope - CEA"/>
            <person name="William W."/>
        </authorList>
    </citation>
    <scope>NUCLEOTIDE SEQUENCE</scope>
</reference>